<evidence type="ECO:0000313" key="11">
    <source>
        <dbReference type="EMBL" id="KAJ8923410.1"/>
    </source>
</evidence>
<dbReference type="FunFam" id="1.20.120.1080:FF:000002">
    <property type="entry name" value="Putative ATP-dependent RNA helicase DHX36"/>
    <property type="match status" value="1"/>
</dbReference>
<keyword evidence="4" id="KW-0378">Hydrolase</keyword>
<dbReference type="InterPro" id="IPR014001">
    <property type="entry name" value="Helicase_ATP-bd"/>
</dbReference>
<dbReference type="PROSITE" id="PS51192">
    <property type="entry name" value="HELICASE_ATP_BIND_1"/>
    <property type="match status" value="1"/>
</dbReference>
<dbReference type="FunFam" id="3.40.50.300:FF:000284">
    <property type="entry name" value="probable ATP-dependent RNA helicase YTHDC2"/>
    <property type="match status" value="1"/>
</dbReference>
<feature type="domain" description="Helicase ATP-binding" evidence="9">
    <location>
        <begin position="148"/>
        <end position="316"/>
    </location>
</feature>
<keyword evidence="6" id="KW-0067">ATP-binding</keyword>
<evidence type="ECO:0000259" key="9">
    <source>
        <dbReference type="PROSITE" id="PS51192"/>
    </source>
</evidence>
<keyword evidence="7" id="KW-0694">RNA-binding</keyword>
<dbReference type="PANTHER" id="PTHR18934:SF237">
    <property type="entry name" value="ATP-DEPENDENT DNA_RNA HELICASE DHX36"/>
    <property type="match status" value="1"/>
</dbReference>
<dbReference type="InterPro" id="IPR048333">
    <property type="entry name" value="HA2_WH"/>
</dbReference>
<dbReference type="Pfam" id="PF04408">
    <property type="entry name" value="WHD_HA2"/>
    <property type="match status" value="1"/>
</dbReference>
<dbReference type="Pfam" id="PF00270">
    <property type="entry name" value="DEAD"/>
    <property type="match status" value="1"/>
</dbReference>
<evidence type="ECO:0000256" key="1">
    <source>
        <dbReference type="ARBA" id="ARBA00008792"/>
    </source>
</evidence>
<evidence type="ECO:0000313" key="12">
    <source>
        <dbReference type="Proteomes" id="UP001159042"/>
    </source>
</evidence>
<dbReference type="GO" id="GO:0005524">
    <property type="term" value="F:ATP binding"/>
    <property type="evidence" value="ECO:0007669"/>
    <property type="project" value="UniProtKB-KW"/>
</dbReference>
<dbReference type="PROSITE" id="PS00690">
    <property type="entry name" value="DEAH_ATP_HELICASE"/>
    <property type="match status" value="1"/>
</dbReference>
<dbReference type="InterPro" id="IPR001650">
    <property type="entry name" value="Helicase_C-like"/>
</dbReference>
<dbReference type="PROSITE" id="PS51194">
    <property type="entry name" value="HELICASE_CTER"/>
    <property type="match status" value="1"/>
</dbReference>
<dbReference type="InterPro" id="IPR011545">
    <property type="entry name" value="DEAD/DEAH_box_helicase_dom"/>
</dbReference>
<evidence type="ECO:0000256" key="2">
    <source>
        <dbReference type="ARBA" id="ARBA00012552"/>
    </source>
</evidence>
<dbReference type="InterPro" id="IPR007502">
    <property type="entry name" value="Helicase-assoc_dom"/>
</dbReference>
<evidence type="ECO:0000256" key="3">
    <source>
        <dbReference type="ARBA" id="ARBA00022741"/>
    </source>
</evidence>
<dbReference type="Gene3D" id="3.40.50.300">
    <property type="entry name" value="P-loop containing nucleotide triphosphate hydrolases"/>
    <property type="match status" value="2"/>
</dbReference>
<dbReference type="GO" id="GO:0003678">
    <property type="term" value="F:DNA helicase activity"/>
    <property type="evidence" value="ECO:0007669"/>
    <property type="project" value="TreeGrafter"/>
</dbReference>
<dbReference type="Gene3D" id="1.20.120.1080">
    <property type="match status" value="1"/>
</dbReference>
<comment type="similarity">
    <text evidence="1">Belongs to the DEAD box helicase family. DEAH subfamily.</text>
</comment>
<protein>
    <recommendedName>
        <fullName evidence="2">RNA helicase</fullName>
        <ecNumber evidence="2">3.6.4.13</ecNumber>
    </recommendedName>
</protein>
<dbReference type="SMART" id="SM00487">
    <property type="entry name" value="DEXDc"/>
    <property type="match status" value="1"/>
</dbReference>
<dbReference type="Proteomes" id="UP001159042">
    <property type="component" value="Unassembled WGS sequence"/>
</dbReference>
<dbReference type="EC" id="3.6.4.13" evidence="2"/>
<comment type="caution">
    <text evidence="11">The sequence shown here is derived from an EMBL/GenBank/DDBJ whole genome shotgun (WGS) entry which is preliminary data.</text>
</comment>
<dbReference type="Pfam" id="PF21010">
    <property type="entry name" value="HA2_C"/>
    <property type="match status" value="1"/>
</dbReference>
<dbReference type="AlphaFoldDB" id="A0AAV8W9V6"/>
<dbReference type="InterPro" id="IPR027417">
    <property type="entry name" value="P-loop_NTPase"/>
</dbReference>
<organism evidence="11 12">
    <name type="scientific">Exocentrus adspersus</name>
    <dbReference type="NCBI Taxonomy" id="1586481"/>
    <lineage>
        <taxon>Eukaryota</taxon>
        <taxon>Metazoa</taxon>
        <taxon>Ecdysozoa</taxon>
        <taxon>Arthropoda</taxon>
        <taxon>Hexapoda</taxon>
        <taxon>Insecta</taxon>
        <taxon>Pterygota</taxon>
        <taxon>Neoptera</taxon>
        <taxon>Endopterygota</taxon>
        <taxon>Coleoptera</taxon>
        <taxon>Polyphaga</taxon>
        <taxon>Cucujiformia</taxon>
        <taxon>Chrysomeloidea</taxon>
        <taxon>Cerambycidae</taxon>
        <taxon>Lamiinae</taxon>
        <taxon>Acanthocinini</taxon>
        <taxon>Exocentrus</taxon>
    </lineage>
</organism>
<evidence type="ECO:0000256" key="5">
    <source>
        <dbReference type="ARBA" id="ARBA00022806"/>
    </source>
</evidence>
<keyword evidence="5" id="KW-0347">Helicase</keyword>
<dbReference type="Pfam" id="PF07717">
    <property type="entry name" value="OB_NTP_bind"/>
    <property type="match status" value="1"/>
</dbReference>
<dbReference type="SMART" id="SM00490">
    <property type="entry name" value="HELICc"/>
    <property type="match status" value="1"/>
</dbReference>
<gene>
    <name evidence="11" type="ORF">NQ315_001968</name>
</gene>
<reference evidence="11 12" key="1">
    <citation type="journal article" date="2023" name="Insect Mol. Biol.">
        <title>Genome sequencing provides insights into the evolution of gene families encoding plant cell wall-degrading enzymes in longhorned beetles.</title>
        <authorList>
            <person name="Shin N.R."/>
            <person name="Okamura Y."/>
            <person name="Kirsch R."/>
            <person name="Pauchet Y."/>
        </authorList>
    </citation>
    <scope>NUCLEOTIDE SEQUENCE [LARGE SCALE GENOMIC DNA]</scope>
    <source>
        <strain evidence="11">EAD_L_NR</strain>
    </source>
</reference>
<dbReference type="InterPro" id="IPR002464">
    <property type="entry name" value="DNA/RNA_helicase_DEAH_CS"/>
</dbReference>
<dbReference type="Pfam" id="PF00271">
    <property type="entry name" value="Helicase_C"/>
    <property type="match status" value="1"/>
</dbReference>
<evidence type="ECO:0000256" key="6">
    <source>
        <dbReference type="ARBA" id="ARBA00022840"/>
    </source>
</evidence>
<feature type="domain" description="Helicase C-terminal" evidence="10">
    <location>
        <begin position="406"/>
        <end position="580"/>
    </location>
</feature>
<keyword evidence="12" id="KW-1185">Reference proteome</keyword>
<dbReference type="InterPro" id="IPR059023">
    <property type="entry name" value="RNA_hel_CTD"/>
</dbReference>
<dbReference type="GO" id="GO:0005737">
    <property type="term" value="C:cytoplasm"/>
    <property type="evidence" value="ECO:0007669"/>
    <property type="project" value="TreeGrafter"/>
</dbReference>
<name>A0AAV8W9V6_9CUCU</name>
<dbReference type="GO" id="GO:0016787">
    <property type="term" value="F:hydrolase activity"/>
    <property type="evidence" value="ECO:0007669"/>
    <property type="project" value="UniProtKB-KW"/>
</dbReference>
<evidence type="ECO:0000256" key="4">
    <source>
        <dbReference type="ARBA" id="ARBA00022801"/>
    </source>
</evidence>
<dbReference type="SUPFAM" id="SSF52540">
    <property type="entry name" value="P-loop containing nucleoside triphosphate hydrolases"/>
    <property type="match status" value="1"/>
</dbReference>
<evidence type="ECO:0000256" key="8">
    <source>
        <dbReference type="SAM" id="MobiDB-lite"/>
    </source>
</evidence>
<dbReference type="EMBL" id="JANEYG010000005">
    <property type="protein sequence ID" value="KAJ8923410.1"/>
    <property type="molecule type" value="Genomic_DNA"/>
</dbReference>
<proteinExistence type="inferred from homology"/>
<dbReference type="InterPro" id="IPR011709">
    <property type="entry name" value="DEAD-box_helicase_OB_fold"/>
</dbReference>
<accession>A0AAV8W9V6</accession>
<sequence length="947" mass="107631">NMSERRNNKRFRGEGSGYSKKERNPSTARHPPHLKGREIGLYYRNLKRPNKTNPPPLFKCNSLENLNISEDDPYAYIDDSPFKRKFLSIISGSITDKLENTESAIMQLPMLDEQFLREHTSKADNIKYKAMLKQRLRLPAFEKREELIKIIEENQVVVISGETGCGKTTQVTQFILDHYIENRKGSTCKIVCTQPRRISAISVAERVAEERGETLGNSVGYQIRLEKKLPRLQGCICYCTTGVVLRQMETDPCLTGVSHIILDEIHERNVISDFLITLLKQVLENRSDLKVILMSATLNSDAFSEYYNGCPHINIPGFTFPVTQYFLEDALQQTKHVLQIREAPGRNASRGAWKKYRDRKLMNKTRSEFEDYIVPYVRQLSKEGKYDESVCQQVRSPDSENISLFLIKDLIIYICENTRDDGAILVFLPGLAHIGTLYKLLQQCGKFPERKYILIPLHSLMPTVEQKAIFKPPPTGMRKIIISTNIAETSITIDDVVYVIDCGKIKITNFDVATNNQTLNEELVSIANADQRKGRAGRVKPGVCYHLFTKARYHILEKYQLPEILRVRPDNTILQAKILQLGKVQPFFEKLMDPPNPEVVSLSLNLLRRIYALDADENLTPLGYHLAKLSVAPQLGKMIILGAIFSCLNPILSVAASLDFKDAFQIPLGKEKQADMMKVELAGDWKSDHLLLHKALEAFETSSNPSQFCWKYFLSSYTLKLLQKMKRDFMGQLLDLNFVSDLDPKNEVNNRNSNNLSLVKAIICAGLYPNVATISCKQTVRKTIVAIRPMGNTKRSKLHMKSVLSDVNTFDAPLLVYWQKLKTTCDFIHDASTVHALPVIFFGDQFKCMMQDGNHVISVGDALTFKVDESTAKVIAQLRDRLNWFLGYKISHPGVVDWDEDSNEIDVLRAIMELITNEEIGEVFPEMDNGGDDDSDDSVFWTDVGCT</sequence>
<evidence type="ECO:0000259" key="10">
    <source>
        <dbReference type="PROSITE" id="PS51194"/>
    </source>
</evidence>
<dbReference type="Pfam" id="PF26026">
    <property type="entry name" value="RNA_hel_CTD"/>
    <property type="match status" value="1"/>
</dbReference>
<dbReference type="PANTHER" id="PTHR18934">
    <property type="entry name" value="ATP-DEPENDENT RNA HELICASE"/>
    <property type="match status" value="1"/>
</dbReference>
<feature type="region of interest" description="Disordered" evidence="8">
    <location>
        <begin position="1"/>
        <end position="35"/>
    </location>
</feature>
<dbReference type="SMART" id="SM00847">
    <property type="entry name" value="HA2"/>
    <property type="match status" value="1"/>
</dbReference>
<dbReference type="GO" id="GO:0051880">
    <property type="term" value="F:G-quadruplex DNA binding"/>
    <property type="evidence" value="ECO:0007669"/>
    <property type="project" value="TreeGrafter"/>
</dbReference>
<dbReference type="GO" id="GO:0005634">
    <property type="term" value="C:nucleus"/>
    <property type="evidence" value="ECO:0007669"/>
    <property type="project" value="TreeGrafter"/>
</dbReference>
<dbReference type="GO" id="GO:0003724">
    <property type="term" value="F:RNA helicase activity"/>
    <property type="evidence" value="ECO:0007669"/>
    <property type="project" value="UniProtKB-EC"/>
</dbReference>
<keyword evidence="3" id="KW-0547">Nucleotide-binding</keyword>
<dbReference type="GO" id="GO:0002151">
    <property type="term" value="F:G-quadruplex RNA binding"/>
    <property type="evidence" value="ECO:0007669"/>
    <property type="project" value="TreeGrafter"/>
</dbReference>
<feature type="non-terminal residue" evidence="11">
    <location>
        <position position="1"/>
    </location>
</feature>
<dbReference type="CDD" id="cd18791">
    <property type="entry name" value="SF2_C_RHA"/>
    <property type="match status" value="1"/>
</dbReference>
<evidence type="ECO:0000256" key="7">
    <source>
        <dbReference type="ARBA" id="ARBA00022884"/>
    </source>
</evidence>